<evidence type="ECO:0000256" key="3">
    <source>
        <dbReference type="ARBA" id="ARBA00022737"/>
    </source>
</evidence>
<keyword evidence="5" id="KW-0862">Zinc</keyword>
<accession>A0A1W0WDC6</accession>
<dbReference type="EMBL" id="MTYJ01000130">
    <property type="protein sequence ID" value="OQV13133.1"/>
    <property type="molecule type" value="Genomic_DNA"/>
</dbReference>
<dbReference type="GO" id="GO:0005634">
    <property type="term" value="C:nucleus"/>
    <property type="evidence" value="ECO:0007669"/>
    <property type="project" value="UniProtKB-SubCell"/>
</dbReference>
<proteinExistence type="predicted"/>
<comment type="caution">
    <text evidence="10">The sequence shown here is derived from an EMBL/GenBank/DDBJ whole genome shotgun (WGS) entry which is preliminary data.</text>
</comment>
<dbReference type="FunFam" id="3.30.160.60:FF:000018">
    <property type="entry name" value="Krueppel-like factor 15"/>
    <property type="match status" value="1"/>
</dbReference>
<reference evidence="11" key="1">
    <citation type="submission" date="2017-01" db="EMBL/GenBank/DDBJ databases">
        <title>Comparative genomics of anhydrobiosis in the tardigrade Hypsibius dujardini.</title>
        <authorList>
            <person name="Yoshida Y."/>
            <person name="Koutsovoulos G."/>
            <person name="Laetsch D."/>
            <person name="Stevens L."/>
            <person name="Kumar S."/>
            <person name="Horikawa D."/>
            <person name="Ishino K."/>
            <person name="Komine S."/>
            <person name="Tomita M."/>
            <person name="Blaxter M."/>
            <person name="Arakawa K."/>
        </authorList>
    </citation>
    <scope>NUCLEOTIDE SEQUENCE [LARGE SCALE GENOMIC DNA]</scope>
    <source>
        <strain evidence="11">Z151</strain>
    </source>
</reference>
<evidence type="ECO:0000256" key="5">
    <source>
        <dbReference type="ARBA" id="ARBA00022833"/>
    </source>
</evidence>
<evidence type="ECO:0000259" key="9">
    <source>
        <dbReference type="PROSITE" id="PS50157"/>
    </source>
</evidence>
<feature type="domain" description="C2H2-type" evidence="9">
    <location>
        <begin position="214"/>
        <end position="243"/>
    </location>
</feature>
<feature type="region of interest" description="Disordered" evidence="8">
    <location>
        <begin position="1"/>
        <end position="57"/>
    </location>
</feature>
<dbReference type="PANTHER" id="PTHR23235:SF77">
    <property type="entry name" value="KRUEPPEL-LIKE FACTOR 7"/>
    <property type="match status" value="1"/>
</dbReference>
<evidence type="ECO:0000256" key="1">
    <source>
        <dbReference type="ARBA" id="ARBA00004123"/>
    </source>
</evidence>
<evidence type="ECO:0000313" key="11">
    <source>
        <dbReference type="Proteomes" id="UP000192578"/>
    </source>
</evidence>
<dbReference type="SUPFAM" id="SSF57667">
    <property type="entry name" value="beta-beta-alpha zinc fingers"/>
    <property type="match status" value="2"/>
</dbReference>
<protein>
    <submittedName>
        <fullName evidence="10">Krueppel-like factor 7</fullName>
    </submittedName>
</protein>
<evidence type="ECO:0000256" key="2">
    <source>
        <dbReference type="ARBA" id="ARBA00022723"/>
    </source>
</evidence>
<gene>
    <name evidence="10" type="ORF">BV898_12672</name>
</gene>
<feature type="region of interest" description="Disordered" evidence="8">
    <location>
        <begin position="111"/>
        <end position="194"/>
    </location>
</feature>
<dbReference type="AlphaFoldDB" id="A0A1W0WDC6"/>
<feature type="compositionally biased region" description="Polar residues" evidence="8">
    <location>
        <begin position="144"/>
        <end position="156"/>
    </location>
</feature>
<dbReference type="FunFam" id="3.30.160.60:FF:001498">
    <property type="entry name" value="Zinc finger protein 404"/>
    <property type="match status" value="1"/>
</dbReference>
<feature type="compositionally biased region" description="Polar residues" evidence="8">
    <location>
        <begin position="1"/>
        <end position="10"/>
    </location>
</feature>
<evidence type="ECO:0000256" key="8">
    <source>
        <dbReference type="SAM" id="MobiDB-lite"/>
    </source>
</evidence>
<feature type="domain" description="C2H2-type" evidence="9">
    <location>
        <begin position="244"/>
        <end position="273"/>
    </location>
</feature>
<dbReference type="Gene3D" id="3.30.160.60">
    <property type="entry name" value="Classic Zinc Finger"/>
    <property type="match status" value="3"/>
</dbReference>
<dbReference type="PANTHER" id="PTHR23235">
    <property type="entry name" value="KRUEPPEL-LIKE TRANSCRIPTION FACTOR"/>
    <property type="match status" value="1"/>
</dbReference>
<feature type="compositionally biased region" description="Polar residues" evidence="8">
    <location>
        <begin position="29"/>
        <end position="46"/>
    </location>
</feature>
<evidence type="ECO:0000256" key="6">
    <source>
        <dbReference type="ARBA" id="ARBA00023242"/>
    </source>
</evidence>
<evidence type="ECO:0000313" key="10">
    <source>
        <dbReference type="EMBL" id="OQV13133.1"/>
    </source>
</evidence>
<keyword evidence="2" id="KW-0479">Metal-binding</keyword>
<dbReference type="OrthoDB" id="4748970at2759"/>
<dbReference type="PROSITE" id="PS00028">
    <property type="entry name" value="ZINC_FINGER_C2H2_1"/>
    <property type="match status" value="3"/>
</dbReference>
<dbReference type="Pfam" id="PF00096">
    <property type="entry name" value="zf-C2H2"/>
    <property type="match status" value="3"/>
</dbReference>
<evidence type="ECO:0000256" key="7">
    <source>
        <dbReference type="PROSITE-ProRule" id="PRU00042"/>
    </source>
</evidence>
<dbReference type="Proteomes" id="UP000192578">
    <property type="component" value="Unassembled WGS sequence"/>
</dbReference>
<name>A0A1W0WDC6_HYPEX</name>
<keyword evidence="3" id="KW-0677">Repeat</keyword>
<feature type="compositionally biased region" description="Basic residues" evidence="8">
    <location>
        <begin position="131"/>
        <end position="140"/>
    </location>
</feature>
<dbReference type="GO" id="GO:0000981">
    <property type="term" value="F:DNA-binding transcription factor activity, RNA polymerase II-specific"/>
    <property type="evidence" value="ECO:0007669"/>
    <property type="project" value="TreeGrafter"/>
</dbReference>
<dbReference type="InterPro" id="IPR013087">
    <property type="entry name" value="Znf_C2H2_type"/>
</dbReference>
<feature type="domain" description="C2H2-type" evidence="9">
    <location>
        <begin position="274"/>
        <end position="296"/>
    </location>
</feature>
<dbReference type="GO" id="GO:0000978">
    <property type="term" value="F:RNA polymerase II cis-regulatory region sequence-specific DNA binding"/>
    <property type="evidence" value="ECO:0007669"/>
    <property type="project" value="TreeGrafter"/>
</dbReference>
<sequence length="296" mass="33021">MESNSSSTENEAVIRPDRNHNNNSSSNHATSFAPSESDSGIESTASPHYGSAVTLVDPSGREFLLNMSVEDLRDLMKSSMMAQEASNPANFAHPVDGDTLVVQPIAPGLLHTDVPSLPTSAPAQQTGTTPPKRRRRKKGKAVYSPTQRKASANSKQPAIDSNDEELYPTSNSISKPELGGDSRSESPEDTGEIELALDDSEREAGVRKGWTRFYRCKQTFCRKLYSKSSHLKAHMRTHTGEKPYKCSWPECPWIFARSDELTRHFRKHTGDKPFKCDHCEKAFSRSDHLTLHLRRH</sequence>
<keyword evidence="11" id="KW-1185">Reference proteome</keyword>
<dbReference type="GO" id="GO:0008270">
    <property type="term" value="F:zinc ion binding"/>
    <property type="evidence" value="ECO:0007669"/>
    <property type="project" value="UniProtKB-KW"/>
</dbReference>
<evidence type="ECO:0000256" key="4">
    <source>
        <dbReference type="ARBA" id="ARBA00022771"/>
    </source>
</evidence>
<dbReference type="InterPro" id="IPR036236">
    <property type="entry name" value="Znf_C2H2_sf"/>
</dbReference>
<comment type="subcellular location">
    <subcellularLocation>
        <location evidence="1">Nucleus</location>
    </subcellularLocation>
</comment>
<organism evidence="10 11">
    <name type="scientific">Hypsibius exemplaris</name>
    <name type="common">Freshwater tardigrade</name>
    <dbReference type="NCBI Taxonomy" id="2072580"/>
    <lineage>
        <taxon>Eukaryota</taxon>
        <taxon>Metazoa</taxon>
        <taxon>Ecdysozoa</taxon>
        <taxon>Tardigrada</taxon>
        <taxon>Eutardigrada</taxon>
        <taxon>Parachela</taxon>
        <taxon>Hypsibioidea</taxon>
        <taxon>Hypsibiidae</taxon>
        <taxon>Hypsibius</taxon>
    </lineage>
</organism>
<keyword evidence="4 7" id="KW-0863">Zinc-finger</keyword>
<keyword evidence="6" id="KW-0539">Nucleus</keyword>
<dbReference type="FunFam" id="3.30.160.60:FF:000358">
    <property type="entry name" value="zinc finger protein 24"/>
    <property type="match status" value="1"/>
</dbReference>
<dbReference type="PROSITE" id="PS50157">
    <property type="entry name" value="ZINC_FINGER_C2H2_2"/>
    <property type="match status" value="3"/>
</dbReference>
<dbReference type="SMART" id="SM00355">
    <property type="entry name" value="ZnF_C2H2"/>
    <property type="match status" value="3"/>
</dbReference>